<keyword evidence="2" id="KW-1185">Reference proteome</keyword>
<gene>
    <name evidence="1" type="ORF">PGX00_22715</name>
</gene>
<sequence>MKKLNWLVGLGAVAILAGCAGSNEPDEYDVESYDPISNPASVFCVQQNGELQAFDENDQRVMYCVLSEDEKYEQWEYYKENYGKEKE</sequence>
<dbReference type="InterPro" id="IPR005590">
    <property type="entry name" value="DUF333"/>
</dbReference>
<dbReference type="EMBL" id="JAQLOI010000003">
    <property type="protein sequence ID" value="MDB1126326.1"/>
    <property type="molecule type" value="Genomic_DNA"/>
</dbReference>
<dbReference type="PROSITE" id="PS51257">
    <property type="entry name" value="PROKAR_LIPOPROTEIN"/>
    <property type="match status" value="1"/>
</dbReference>
<dbReference type="Proteomes" id="UP001210678">
    <property type="component" value="Unassembled WGS sequence"/>
</dbReference>
<dbReference type="Pfam" id="PF03891">
    <property type="entry name" value="DUF333"/>
    <property type="match status" value="1"/>
</dbReference>
<reference evidence="1 2" key="1">
    <citation type="submission" date="2023-01" db="EMBL/GenBank/DDBJ databases">
        <title>Vibrio sp. KJ40-1 sp.nov, isolated from marine algae.</title>
        <authorList>
            <person name="Butt M."/>
            <person name="Kim J.M.J."/>
            <person name="Jeon C.O.C."/>
        </authorList>
    </citation>
    <scope>NUCLEOTIDE SEQUENCE [LARGE SCALE GENOMIC DNA]</scope>
    <source>
        <strain evidence="1 2">KJ40-1</strain>
    </source>
</reference>
<organism evidence="1 2">
    <name type="scientific">Vibrio algarum</name>
    <dbReference type="NCBI Taxonomy" id="3020714"/>
    <lineage>
        <taxon>Bacteria</taxon>
        <taxon>Pseudomonadati</taxon>
        <taxon>Pseudomonadota</taxon>
        <taxon>Gammaproteobacteria</taxon>
        <taxon>Vibrionales</taxon>
        <taxon>Vibrionaceae</taxon>
        <taxon>Vibrio</taxon>
    </lineage>
</organism>
<proteinExistence type="predicted"/>
<accession>A0ABT4YXK3</accession>
<evidence type="ECO:0000313" key="2">
    <source>
        <dbReference type="Proteomes" id="UP001210678"/>
    </source>
</evidence>
<protein>
    <submittedName>
        <fullName evidence="1">DUF333 domain-containing protein</fullName>
    </submittedName>
</protein>
<comment type="caution">
    <text evidence="1">The sequence shown here is derived from an EMBL/GenBank/DDBJ whole genome shotgun (WGS) entry which is preliminary data.</text>
</comment>
<dbReference type="RefSeq" id="WP_272140846.1">
    <property type="nucleotide sequence ID" value="NZ_JAQLOI010000003.1"/>
</dbReference>
<evidence type="ECO:0000313" key="1">
    <source>
        <dbReference type="EMBL" id="MDB1126326.1"/>
    </source>
</evidence>
<name>A0ABT4YXK3_9VIBR</name>